<dbReference type="EMBL" id="JXTC01000083">
    <property type="protein sequence ID" value="PON90525.1"/>
    <property type="molecule type" value="Genomic_DNA"/>
</dbReference>
<evidence type="ECO:0000313" key="3">
    <source>
        <dbReference type="Proteomes" id="UP000237000"/>
    </source>
</evidence>
<dbReference type="AlphaFoldDB" id="A0A2P5EYA7"/>
<accession>A0A2P5EYA7</accession>
<comment type="caution">
    <text evidence="2">The sequence shown here is derived from an EMBL/GenBank/DDBJ whole genome shotgun (WGS) entry which is preliminary data.</text>
</comment>
<proteinExistence type="predicted"/>
<organism evidence="2 3">
    <name type="scientific">Trema orientale</name>
    <name type="common">Charcoal tree</name>
    <name type="synonym">Celtis orientalis</name>
    <dbReference type="NCBI Taxonomy" id="63057"/>
    <lineage>
        <taxon>Eukaryota</taxon>
        <taxon>Viridiplantae</taxon>
        <taxon>Streptophyta</taxon>
        <taxon>Embryophyta</taxon>
        <taxon>Tracheophyta</taxon>
        <taxon>Spermatophyta</taxon>
        <taxon>Magnoliopsida</taxon>
        <taxon>eudicotyledons</taxon>
        <taxon>Gunneridae</taxon>
        <taxon>Pentapetalae</taxon>
        <taxon>rosids</taxon>
        <taxon>fabids</taxon>
        <taxon>Rosales</taxon>
        <taxon>Cannabaceae</taxon>
        <taxon>Trema</taxon>
    </lineage>
</organism>
<dbReference type="OrthoDB" id="10397336at2759"/>
<name>A0A2P5EYA7_TREOI</name>
<protein>
    <submittedName>
        <fullName evidence="2">Uncharacterized protein</fullName>
    </submittedName>
</protein>
<feature type="region of interest" description="Disordered" evidence="1">
    <location>
        <begin position="1"/>
        <end position="30"/>
    </location>
</feature>
<dbReference type="Proteomes" id="UP000237000">
    <property type="component" value="Unassembled WGS sequence"/>
</dbReference>
<feature type="compositionally biased region" description="Basic and acidic residues" evidence="1">
    <location>
        <begin position="1"/>
        <end position="14"/>
    </location>
</feature>
<evidence type="ECO:0000256" key="1">
    <source>
        <dbReference type="SAM" id="MobiDB-lite"/>
    </source>
</evidence>
<feature type="non-terminal residue" evidence="2">
    <location>
        <position position="1"/>
    </location>
</feature>
<dbReference type="InParanoid" id="A0A2P5EYA7"/>
<sequence length="53" mass="5900">GTATSLDKKLRQLDNQRNSSLNNTRGGLSCLTTKSTTRMARRNTRNTSNFIKA</sequence>
<reference evidence="3" key="1">
    <citation type="submission" date="2016-06" db="EMBL/GenBank/DDBJ databases">
        <title>Parallel loss of symbiosis genes in relatives of nitrogen-fixing non-legume Parasponia.</title>
        <authorList>
            <person name="Van Velzen R."/>
            <person name="Holmer R."/>
            <person name="Bu F."/>
            <person name="Rutten L."/>
            <person name="Van Zeijl A."/>
            <person name="Liu W."/>
            <person name="Santuari L."/>
            <person name="Cao Q."/>
            <person name="Sharma T."/>
            <person name="Shen D."/>
            <person name="Roswanjaya Y."/>
            <person name="Wardhani T."/>
            <person name="Kalhor M.S."/>
            <person name="Jansen J."/>
            <person name="Van den Hoogen J."/>
            <person name="Gungor B."/>
            <person name="Hartog M."/>
            <person name="Hontelez J."/>
            <person name="Verver J."/>
            <person name="Yang W.-C."/>
            <person name="Schijlen E."/>
            <person name="Repin R."/>
            <person name="Schilthuizen M."/>
            <person name="Schranz E."/>
            <person name="Heidstra R."/>
            <person name="Miyata K."/>
            <person name="Fedorova E."/>
            <person name="Kohlen W."/>
            <person name="Bisseling T."/>
            <person name="Smit S."/>
            <person name="Geurts R."/>
        </authorList>
    </citation>
    <scope>NUCLEOTIDE SEQUENCE [LARGE SCALE GENOMIC DNA]</scope>
    <source>
        <strain evidence="3">cv. RG33-2</strain>
    </source>
</reference>
<keyword evidence="3" id="KW-1185">Reference proteome</keyword>
<gene>
    <name evidence="2" type="ORF">TorRG33x02_138100</name>
</gene>
<feature type="compositionally biased region" description="Polar residues" evidence="1">
    <location>
        <begin position="15"/>
        <end position="30"/>
    </location>
</feature>
<evidence type="ECO:0000313" key="2">
    <source>
        <dbReference type="EMBL" id="PON90525.1"/>
    </source>
</evidence>